<accession>A0AAV5VJJ9</accession>
<evidence type="ECO:0000313" key="2">
    <source>
        <dbReference type="Proteomes" id="UP001432322"/>
    </source>
</evidence>
<dbReference type="Proteomes" id="UP001432322">
    <property type="component" value="Unassembled WGS sequence"/>
</dbReference>
<reference evidence="1" key="1">
    <citation type="submission" date="2023-10" db="EMBL/GenBank/DDBJ databases">
        <title>Genome assembly of Pristionchus species.</title>
        <authorList>
            <person name="Yoshida K."/>
            <person name="Sommer R.J."/>
        </authorList>
    </citation>
    <scope>NUCLEOTIDE SEQUENCE</scope>
    <source>
        <strain evidence="1">RS5133</strain>
    </source>
</reference>
<name>A0AAV5VJJ9_9BILA</name>
<feature type="non-terminal residue" evidence="1">
    <location>
        <position position="73"/>
    </location>
</feature>
<organism evidence="1 2">
    <name type="scientific">Pristionchus fissidentatus</name>
    <dbReference type="NCBI Taxonomy" id="1538716"/>
    <lineage>
        <taxon>Eukaryota</taxon>
        <taxon>Metazoa</taxon>
        <taxon>Ecdysozoa</taxon>
        <taxon>Nematoda</taxon>
        <taxon>Chromadorea</taxon>
        <taxon>Rhabditida</taxon>
        <taxon>Rhabditina</taxon>
        <taxon>Diplogasteromorpha</taxon>
        <taxon>Diplogasteroidea</taxon>
        <taxon>Neodiplogasteridae</taxon>
        <taxon>Pristionchus</taxon>
    </lineage>
</organism>
<comment type="caution">
    <text evidence="1">The sequence shown here is derived from an EMBL/GenBank/DDBJ whole genome shotgun (WGS) entry which is preliminary data.</text>
</comment>
<proteinExistence type="predicted"/>
<gene>
    <name evidence="1" type="ORF">PFISCL1PPCAC_10996</name>
</gene>
<feature type="non-terminal residue" evidence="1">
    <location>
        <position position="1"/>
    </location>
</feature>
<keyword evidence="2" id="KW-1185">Reference proteome</keyword>
<sequence>VRFCALNTPSRLQYPPSSVRDSHLAQLLSHSSHGWSSSTYGFISTRTRSPWLSCAYRSVMARMNERSFVNATL</sequence>
<dbReference type="AlphaFoldDB" id="A0AAV5VJJ9"/>
<evidence type="ECO:0000313" key="1">
    <source>
        <dbReference type="EMBL" id="GMT19699.1"/>
    </source>
</evidence>
<dbReference type="EMBL" id="BTSY01000003">
    <property type="protein sequence ID" value="GMT19699.1"/>
    <property type="molecule type" value="Genomic_DNA"/>
</dbReference>
<protein>
    <submittedName>
        <fullName evidence="1">Uncharacterized protein</fullName>
    </submittedName>
</protein>